<accession>A0ABN0VSM0</accession>
<evidence type="ECO:0000259" key="1">
    <source>
        <dbReference type="Pfam" id="PF13472"/>
    </source>
</evidence>
<evidence type="ECO:0000313" key="2">
    <source>
        <dbReference type="EMBL" id="GAA0316318.1"/>
    </source>
</evidence>
<dbReference type="Proteomes" id="UP001501787">
    <property type="component" value="Unassembled WGS sequence"/>
</dbReference>
<sequence length="145" mass="16056">MLPKPPQPIDVMVINVGVNDTTKNVARVQWQQHLTQIIAIAQRKFGAQALIFLGLPPMAEMPALPAPLSGFIGAKAQRLDHDLQDICAQHDGVYYLPVDFSKLATQQRIEPALVFARDGFHPSSLTYQHWAGQLAEKIAELLAEH</sequence>
<dbReference type="Pfam" id="PF13472">
    <property type="entry name" value="Lipase_GDSL_2"/>
    <property type="match status" value="1"/>
</dbReference>
<comment type="caution">
    <text evidence="2">The sequence shown here is derived from an EMBL/GenBank/DDBJ whole genome shotgun (WGS) entry which is preliminary data.</text>
</comment>
<dbReference type="Gene3D" id="3.40.50.1110">
    <property type="entry name" value="SGNH hydrolase"/>
    <property type="match status" value="1"/>
</dbReference>
<evidence type="ECO:0000313" key="3">
    <source>
        <dbReference type="Proteomes" id="UP001501787"/>
    </source>
</evidence>
<reference evidence="2 3" key="1">
    <citation type="journal article" date="2019" name="Int. J. Syst. Evol. Microbiol.">
        <title>The Global Catalogue of Microorganisms (GCM) 10K type strain sequencing project: providing services to taxonomists for standard genome sequencing and annotation.</title>
        <authorList>
            <consortium name="The Broad Institute Genomics Platform"/>
            <consortium name="The Broad Institute Genome Sequencing Center for Infectious Disease"/>
            <person name="Wu L."/>
            <person name="Ma J."/>
        </authorList>
    </citation>
    <scope>NUCLEOTIDE SEQUENCE [LARGE SCALE GENOMIC DNA]</scope>
    <source>
        <strain evidence="2 3">JCM 16343</strain>
    </source>
</reference>
<proteinExistence type="predicted"/>
<dbReference type="InterPro" id="IPR013830">
    <property type="entry name" value="SGNH_hydro"/>
</dbReference>
<keyword evidence="3" id="KW-1185">Reference proteome</keyword>
<feature type="domain" description="SGNH hydrolase-type esterase" evidence="1">
    <location>
        <begin position="7"/>
        <end position="128"/>
    </location>
</feature>
<dbReference type="EMBL" id="BAAAFR010000002">
    <property type="protein sequence ID" value="GAA0316318.1"/>
    <property type="molecule type" value="Genomic_DNA"/>
</dbReference>
<dbReference type="InterPro" id="IPR036514">
    <property type="entry name" value="SGNH_hydro_sf"/>
</dbReference>
<name>A0ABN0VSM0_9GAMM</name>
<organism evidence="2 3">
    <name type="scientific">Psychrobacter aestuarii</name>
    <dbReference type="NCBI Taxonomy" id="556327"/>
    <lineage>
        <taxon>Bacteria</taxon>
        <taxon>Pseudomonadati</taxon>
        <taxon>Pseudomonadota</taxon>
        <taxon>Gammaproteobacteria</taxon>
        <taxon>Moraxellales</taxon>
        <taxon>Moraxellaceae</taxon>
        <taxon>Psychrobacter</taxon>
    </lineage>
</organism>
<dbReference type="CDD" id="cd01836">
    <property type="entry name" value="FeeA_FeeB_like"/>
    <property type="match status" value="1"/>
</dbReference>
<dbReference type="SUPFAM" id="SSF52266">
    <property type="entry name" value="SGNH hydrolase"/>
    <property type="match status" value="1"/>
</dbReference>
<protein>
    <recommendedName>
        <fullName evidence="1">SGNH hydrolase-type esterase domain-containing protein</fullName>
    </recommendedName>
</protein>
<gene>
    <name evidence="2" type="ORF">GCM10009129_12090</name>
</gene>